<comment type="caution">
    <text evidence="2">The sequence shown here is derived from an EMBL/GenBank/DDBJ whole genome shotgun (WGS) entry which is preliminary data.</text>
</comment>
<reference evidence="2" key="1">
    <citation type="submission" date="2022-04" db="EMBL/GenBank/DDBJ databases">
        <title>Carnegiea gigantea Genome sequencing and assembly v2.</title>
        <authorList>
            <person name="Copetti D."/>
            <person name="Sanderson M.J."/>
            <person name="Burquez A."/>
            <person name="Wojciechowski M.F."/>
        </authorList>
    </citation>
    <scope>NUCLEOTIDE SEQUENCE</scope>
    <source>
        <strain evidence="2">SGP5-SGP5p</strain>
        <tissue evidence="2">Aerial part</tissue>
    </source>
</reference>
<feature type="domain" description="Reverse transcriptase zinc-binding" evidence="1">
    <location>
        <begin position="123"/>
        <end position="207"/>
    </location>
</feature>
<evidence type="ECO:0000259" key="1">
    <source>
        <dbReference type="Pfam" id="PF13966"/>
    </source>
</evidence>
<dbReference type="EMBL" id="JAKOGI010001112">
    <property type="protein sequence ID" value="KAJ8427683.1"/>
    <property type="molecule type" value="Genomic_DNA"/>
</dbReference>
<protein>
    <recommendedName>
        <fullName evidence="1">Reverse transcriptase zinc-binding domain-containing protein</fullName>
    </recommendedName>
</protein>
<evidence type="ECO:0000313" key="2">
    <source>
        <dbReference type="EMBL" id="KAJ8427683.1"/>
    </source>
</evidence>
<organism evidence="2 3">
    <name type="scientific">Carnegiea gigantea</name>
    <dbReference type="NCBI Taxonomy" id="171969"/>
    <lineage>
        <taxon>Eukaryota</taxon>
        <taxon>Viridiplantae</taxon>
        <taxon>Streptophyta</taxon>
        <taxon>Embryophyta</taxon>
        <taxon>Tracheophyta</taxon>
        <taxon>Spermatophyta</taxon>
        <taxon>Magnoliopsida</taxon>
        <taxon>eudicotyledons</taxon>
        <taxon>Gunneridae</taxon>
        <taxon>Pentapetalae</taxon>
        <taxon>Caryophyllales</taxon>
        <taxon>Cactineae</taxon>
        <taxon>Cactaceae</taxon>
        <taxon>Cactoideae</taxon>
        <taxon>Echinocereeae</taxon>
        <taxon>Carnegiea</taxon>
    </lineage>
</organism>
<gene>
    <name evidence="2" type="ORF">Cgig2_027990</name>
</gene>
<dbReference type="InterPro" id="IPR026960">
    <property type="entry name" value="RVT-Znf"/>
</dbReference>
<sequence length="301" mass="35369">MEWISYGDDNTRTFFAKAKQRKLASYIYQIRDTEENLLEGFDRVGQTMMSFYKALLGDQSTIRQPIAQEVVNQGPTLTMEQQVHMCNEFTDLEIKEAIFSIPNTKSSGPDDFSMWDWQGDPDYKVAQGYKWQQETQGKVPWTKLIWARSNVPRNAFISWVLIQHRLPTKSRIEKFQPQADTLCVLCSTEEEEEEHLFYTCNYAKAIWTELKKWWSHTPNVQNNRQLMGSLKHGKSPGLQKQITITATFHYIWSARNHRIFQKQQIIAHQTAYLIKDQVRSRILFLSKCFKKYSSYIDSILA</sequence>
<name>A0A9Q1JNT5_9CARY</name>
<dbReference type="Proteomes" id="UP001153076">
    <property type="component" value="Unassembled WGS sequence"/>
</dbReference>
<keyword evidence="3" id="KW-1185">Reference proteome</keyword>
<dbReference type="AlphaFoldDB" id="A0A9Q1JNT5"/>
<dbReference type="PANTHER" id="PTHR33116:SF66">
    <property type="entry name" value="REVERSE TRANSCRIPTASE ZINC-BINDING DOMAIN-CONTAINING PROTEIN"/>
    <property type="match status" value="1"/>
</dbReference>
<dbReference type="Pfam" id="PF13966">
    <property type="entry name" value="zf-RVT"/>
    <property type="match status" value="1"/>
</dbReference>
<dbReference type="OrthoDB" id="1110222at2759"/>
<dbReference type="PANTHER" id="PTHR33116">
    <property type="entry name" value="REVERSE TRANSCRIPTASE ZINC-BINDING DOMAIN-CONTAINING PROTEIN-RELATED-RELATED"/>
    <property type="match status" value="1"/>
</dbReference>
<accession>A0A9Q1JNT5</accession>
<evidence type="ECO:0000313" key="3">
    <source>
        <dbReference type="Proteomes" id="UP001153076"/>
    </source>
</evidence>
<proteinExistence type="predicted"/>